<dbReference type="AlphaFoldDB" id="A0A9D1KNI4"/>
<dbReference type="PROSITE" id="PS51071">
    <property type="entry name" value="HTH_RPIR"/>
    <property type="match status" value="1"/>
</dbReference>
<dbReference type="InterPro" id="IPR001347">
    <property type="entry name" value="SIS_dom"/>
</dbReference>
<dbReference type="InterPro" id="IPR000281">
    <property type="entry name" value="HTH_RpiR"/>
</dbReference>
<name>A0A9D1KNI4_9ACTN</name>
<dbReference type="GO" id="GO:0003677">
    <property type="term" value="F:DNA binding"/>
    <property type="evidence" value="ECO:0007669"/>
    <property type="project" value="UniProtKB-KW"/>
</dbReference>
<dbReference type="Gene3D" id="3.40.50.10490">
    <property type="entry name" value="Glucose-6-phosphate isomerase like protein, domain 1"/>
    <property type="match status" value="1"/>
</dbReference>
<accession>A0A9D1KNI4</accession>
<evidence type="ECO:0000256" key="3">
    <source>
        <dbReference type="ARBA" id="ARBA00023163"/>
    </source>
</evidence>
<evidence type="ECO:0000256" key="1">
    <source>
        <dbReference type="ARBA" id="ARBA00023015"/>
    </source>
</evidence>
<dbReference type="CDD" id="cd05013">
    <property type="entry name" value="SIS_RpiR"/>
    <property type="match status" value="1"/>
</dbReference>
<feature type="domain" description="SIS" evidence="5">
    <location>
        <begin position="134"/>
        <end position="274"/>
    </location>
</feature>
<dbReference type="Gene3D" id="1.10.10.10">
    <property type="entry name" value="Winged helix-like DNA-binding domain superfamily/Winged helix DNA-binding domain"/>
    <property type="match status" value="1"/>
</dbReference>
<evidence type="ECO:0000256" key="2">
    <source>
        <dbReference type="ARBA" id="ARBA00023125"/>
    </source>
</evidence>
<dbReference type="InterPro" id="IPR046348">
    <property type="entry name" value="SIS_dom_sf"/>
</dbReference>
<protein>
    <submittedName>
        <fullName evidence="6">MurR/RpiR family transcriptional regulator</fullName>
    </submittedName>
</protein>
<dbReference type="GO" id="GO:1901135">
    <property type="term" value="P:carbohydrate derivative metabolic process"/>
    <property type="evidence" value="ECO:0007669"/>
    <property type="project" value="InterPro"/>
</dbReference>
<evidence type="ECO:0000313" key="7">
    <source>
        <dbReference type="Proteomes" id="UP000886842"/>
    </source>
</evidence>
<gene>
    <name evidence="6" type="ORF">IAA98_13335</name>
</gene>
<keyword evidence="1" id="KW-0805">Transcription regulation</keyword>
<sequence length="293" mass="31086">MTVSRSSAEPLTPRLRGLRDDLQPALQRIADLILASPERVAGMTITELAREAECSEATVVRFAREVGHRGYRDLRVQIHREAWADQHRPPLSGESGDIDRDDDLATITQKIANADARAVHDTVRGLDLAVLGRAAEQVVSAGRVMVFGVGASGLAAMDTQQKLFRIGLPAIVHTEAHSGLSAAGLLDAGDLALVLSHSGRTVEAVEVARVAHDSGARVIAITGSVASPLAREADEALLATAVEAPFRSGATASRIAQLTVIDCLFVAAATLLPDLGQEALRRTRTAVERRRLG</sequence>
<dbReference type="Pfam" id="PF01418">
    <property type="entry name" value="HTH_6"/>
    <property type="match status" value="1"/>
</dbReference>
<evidence type="ECO:0000259" key="5">
    <source>
        <dbReference type="PROSITE" id="PS51464"/>
    </source>
</evidence>
<dbReference type="GO" id="GO:0003700">
    <property type="term" value="F:DNA-binding transcription factor activity"/>
    <property type="evidence" value="ECO:0007669"/>
    <property type="project" value="InterPro"/>
</dbReference>
<comment type="caution">
    <text evidence="6">The sequence shown here is derived from an EMBL/GenBank/DDBJ whole genome shotgun (WGS) entry which is preliminary data.</text>
</comment>
<dbReference type="InterPro" id="IPR035472">
    <property type="entry name" value="RpiR-like_SIS"/>
</dbReference>
<evidence type="ECO:0000259" key="4">
    <source>
        <dbReference type="PROSITE" id="PS51071"/>
    </source>
</evidence>
<reference evidence="6" key="2">
    <citation type="journal article" date="2021" name="PeerJ">
        <title>Extensive microbial diversity within the chicken gut microbiome revealed by metagenomics and culture.</title>
        <authorList>
            <person name="Gilroy R."/>
            <person name="Ravi A."/>
            <person name="Getino M."/>
            <person name="Pursley I."/>
            <person name="Horton D.L."/>
            <person name="Alikhan N.F."/>
            <person name="Baker D."/>
            <person name="Gharbi K."/>
            <person name="Hall N."/>
            <person name="Watson M."/>
            <person name="Adriaenssens E.M."/>
            <person name="Foster-Nyarko E."/>
            <person name="Jarju S."/>
            <person name="Secka A."/>
            <person name="Antonio M."/>
            <person name="Oren A."/>
            <person name="Chaudhuri R.R."/>
            <person name="La Ragione R."/>
            <person name="Hildebrand F."/>
            <person name="Pallen M.J."/>
        </authorList>
    </citation>
    <scope>NUCLEOTIDE SEQUENCE</scope>
    <source>
        <strain evidence="6">ChiGjej1B1-24693</strain>
    </source>
</reference>
<dbReference type="PROSITE" id="PS51464">
    <property type="entry name" value="SIS"/>
    <property type="match status" value="1"/>
</dbReference>
<organism evidence="6 7">
    <name type="scientific">Candidatus Avipropionibacterium avicola</name>
    <dbReference type="NCBI Taxonomy" id="2840701"/>
    <lineage>
        <taxon>Bacteria</taxon>
        <taxon>Bacillati</taxon>
        <taxon>Actinomycetota</taxon>
        <taxon>Actinomycetes</taxon>
        <taxon>Propionibacteriales</taxon>
        <taxon>Propionibacteriaceae</taxon>
        <taxon>Propionibacteriaceae incertae sedis</taxon>
        <taxon>Candidatus Avipropionibacterium</taxon>
    </lineage>
</organism>
<feature type="domain" description="HTH rpiR-type" evidence="4">
    <location>
        <begin position="9"/>
        <end position="85"/>
    </location>
</feature>
<keyword evidence="3" id="KW-0804">Transcription</keyword>
<dbReference type="EMBL" id="DVLP01000390">
    <property type="protein sequence ID" value="HIT76561.1"/>
    <property type="molecule type" value="Genomic_DNA"/>
</dbReference>
<dbReference type="GO" id="GO:0097367">
    <property type="term" value="F:carbohydrate derivative binding"/>
    <property type="evidence" value="ECO:0007669"/>
    <property type="project" value="InterPro"/>
</dbReference>
<dbReference type="PANTHER" id="PTHR30514:SF1">
    <property type="entry name" value="HTH-TYPE TRANSCRIPTIONAL REGULATOR HEXR-RELATED"/>
    <property type="match status" value="1"/>
</dbReference>
<keyword evidence="2" id="KW-0238">DNA-binding</keyword>
<dbReference type="InterPro" id="IPR047640">
    <property type="entry name" value="RpiR-like"/>
</dbReference>
<dbReference type="PANTHER" id="PTHR30514">
    <property type="entry name" value="GLUCOKINASE"/>
    <property type="match status" value="1"/>
</dbReference>
<dbReference type="Proteomes" id="UP000886842">
    <property type="component" value="Unassembled WGS sequence"/>
</dbReference>
<dbReference type="SUPFAM" id="SSF53697">
    <property type="entry name" value="SIS domain"/>
    <property type="match status" value="1"/>
</dbReference>
<dbReference type="InterPro" id="IPR009057">
    <property type="entry name" value="Homeodomain-like_sf"/>
</dbReference>
<dbReference type="SUPFAM" id="SSF46689">
    <property type="entry name" value="Homeodomain-like"/>
    <property type="match status" value="1"/>
</dbReference>
<proteinExistence type="predicted"/>
<dbReference type="InterPro" id="IPR036388">
    <property type="entry name" value="WH-like_DNA-bd_sf"/>
</dbReference>
<dbReference type="Pfam" id="PF01380">
    <property type="entry name" value="SIS"/>
    <property type="match status" value="1"/>
</dbReference>
<evidence type="ECO:0000313" key="6">
    <source>
        <dbReference type="EMBL" id="HIT76561.1"/>
    </source>
</evidence>
<reference evidence="6" key="1">
    <citation type="submission" date="2020-10" db="EMBL/GenBank/DDBJ databases">
        <authorList>
            <person name="Gilroy R."/>
        </authorList>
    </citation>
    <scope>NUCLEOTIDE SEQUENCE</scope>
    <source>
        <strain evidence="6">ChiGjej1B1-24693</strain>
    </source>
</reference>